<dbReference type="Proteomes" id="UP000597444">
    <property type="component" value="Unassembled WGS sequence"/>
</dbReference>
<dbReference type="AlphaFoldDB" id="A0A8J3IFN3"/>
<dbReference type="GO" id="GO:0005524">
    <property type="term" value="F:ATP binding"/>
    <property type="evidence" value="ECO:0007669"/>
    <property type="project" value="InterPro"/>
</dbReference>
<dbReference type="SUPFAM" id="SSF52540">
    <property type="entry name" value="P-loop containing nucleoside triphosphate hydrolases"/>
    <property type="match status" value="1"/>
</dbReference>
<dbReference type="RefSeq" id="WP_220205219.1">
    <property type="nucleotide sequence ID" value="NZ_BNJK01000001.1"/>
</dbReference>
<evidence type="ECO:0000259" key="1">
    <source>
        <dbReference type="Pfam" id="PF01443"/>
    </source>
</evidence>
<dbReference type="InterPro" id="IPR027417">
    <property type="entry name" value="P-loop_NTPase"/>
</dbReference>
<comment type="caution">
    <text evidence="2">The sequence shown here is derived from an EMBL/GenBank/DDBJ whole genome shotgun (WGS) entry which is preliminary data.</text>
</comment>
<reference evidence="2" key="1">
    <citation type="submission" date="2020-10" db="EMBL/GenBank/DDBJ databases">
        <title>Taxonomic study of unclassified bacteria belonging to the class Ktedonobacteria.</title>
        <authorList>
            <person name="Yabe S."/>
            <person name="Wang C.M."/>
            <person name="Zheng Y."/>
            <person name="Sakai Y."/>
            <person name="Cavaletti L."/>
            <person name="Monciardini P."/>
            <person name="Donadio S."/>
        </authorList>
    </citation>
    <scope>NUCLEOTIDE SEQUENCE</scope>
    <source>
        <strain evidence="2">ID150040</strain>
    </source>
</reference>
<keyword evidence="3" id="KW-1185">Reference proteome</keyword>
<dbReference type="Gene3D" id="3.40.50.300">
    <property type="entry name" value="P-loop containing nucleotide triphosphate hydrolases"/>
    <property type="match status" value="1"/>
</dbReference>
<organism evidence="2 3">
    <name type="scientific">Reticulibacter mediterranei</name>
    <dbReference type="NCBI Taxonomy" id="2778369"/>
    <lineage>
        <taxon>Bacteria</taxon>
        <taxon>Bacillati</taxon>
        <taxon>Chloroflexota</taxon>
        <taxon>Ktedonobacteria</taxon>
        <taxon>Ktedonobacterales</taxon>
        <taxon>Reticulibacteraceae</taxon>
        <taxon>Reticulibacter</taxon>
    </lineage>
</organism>
<feature type="domain" description="(+)RNA virus helicase C-terminal" evidence="1">
    <location>
        <begin position="6"/>
        <end position="80"/>
    </location>
</feature>
<sequence>MLIKVFVMGRPGCGKTTAVRHILEMVKQRGYETRRSKDYDLLYRWFLEDQERPDSHRFRKIEYEGFDVLDISVFDEALKELEKEVRQEIAAAEKPGMIVIEFARNNYRTALCNFTSEFLKNAYFLFVDADLHSCMWRIHQRLADFPKPDCHFVSDWIMETYYKDGRDDWGYISDELWHQYGLPREAVKLYYNMGTVSQLLECTTDFVNGILEKEFSNIDEENMLPDQIPCP</sequence>
<protein>
    <recommendedName>
        <fullName evidence="1">(+)RNA virus helicase C-terminal domain-containing protein</fullName>
    </recommendedName>
</protein>
<dbReference type="Pfam" id="PF01443">
    <property type="entry name" value="Viral_helicase1"/>
    <property type="match status" value="1"/>
</dbReference>
<evidence type="ECO:0000313" key="3">
    <source>
        <dbReference type="Proteomes" id="UP000597444"/>
    </source>
</evidence>
<accession>A0A8J3IFN3</accession>
<gene>
    <name evidence="2" type="ORF">KSF_045320</name>
</gene>
<evidence type="ECO:0000313" key="2">
    <source>
        <dbReference type="EMBL" id="GHO94484.1"/>
    </source>
</evidence>
<dbReference type="InterPro" id="IPR027351">
    <property type="entry name" value="(+)RNA_virus_helicase_core_dom"/>
</dbReference>
<proteinExistence type="predicted"/>
<dbReference type="EMBL" id="BNJK01000001">
    <property type="protein sequence ID" value="GHO94484.1"/>
    <property type="molecule type" value="Genomic_DNA"/>
</dbReference>
<name>A0A8J3IFN3_9CHLR</name>